<evidence type="ECO:0000256" key="4">
    <source>
        <dbReference type="ARBA" id="ARBA00023002"/>
    </source>
</evidence>
<dbReference type="SUPFAM" id="SSF55424">
    <property type="entry name" value="FAD/NAD-linked reductases, dimerisation (C-terminal) domain"/>
    <property type="match status" value="1"/>
</dbReference>
<keyword evidence="4" id="KW-0560">Oxidoreductase</keyword>
<evidence type="ECO:0000256" key="1">
    <source>
        <dbReference type="ARBA" id="ARBA00001974"/>
    </source>
</evidence>
<dbReference type="InterPro" id="IPR050446">
    <property type="entry name" value="FAD-oxidoreductase/Apoptosis"/>
</dbReference>
<accession>A0A2R7YXD1</accession>
<dbReference type="GO" id="GO:0005737">
    <property type="term" value="C:cytoplasm"/>
    <property type="evidence" value="ECO:0007669"/>
    <property type="project" value="TreeGrafter"/>
</dbReference>
<organism evidence="6 7">
    <name type="scientific">Nocardioides currus</name>
    <dbReference type="NCBI Taxonomy" id="2133958"/>
    <lineage>
        <taxon>Bacteria</taxon>
        <taxon>Bacillati</taxon>
        <taxon>Actinomycetota</taxon>
        <taxon>Actinomycetes</taxon>
        <taxon>Propionibacteriales</taxon>
        <taxon>Nocardioidaceae</taxon>
        <taxon>Nocardioides</taxon>
    </lineage>
</organism>
<dbReference type="PANTHER" id="PTHR43557">
    <property type="entry name" value="APOPTOSIS-INDUCING FACTOR 1"/>
    <property type="match status" value="1"/>
</dbReference>
<dbReference type="InterPro" id="IPR016156">
    <property type="entry name" value="FAD/NAD-linked_Rdtase_dimer_sf"/>
</dbReference>
<dbReference type="PRINTS" id="PR00368">
    <property type="entry name" value="FADPNR"/>
</dbReference>
<dbReference type="InterPro" id="IPR036188">
    <property type="entry name" value="FAD/NAD-bd_sf"/>
</dbReference>
<evidence type="ECO:0000256" key="3">
    <source>
        <dbReference type="ARBA" id="ARBA00022827"/>
    </source>
</evidence>
<dbReference type="PANTHER" id="PTHR43557:SF2">
    <property type="entry name" value="RIESKE DOMAIN-CONTAINING PROTEIN-RELATED"/>
    <property type="match status" value="1"/>
</dbReference>
<dbReference type="SUPFAM" id="SSF51905">
    <property type="entry name" value="FAD/NAD(P)-binding domain"/>
    <property type="match status" value="2"/>
</dbReference>
<dbReference type="EMBL" id="PYXZ01000004">
    <property type="protein sequence ID" value="PUA81035.1"/>
    <property type="molecule type" value="Genomic_DNA"/>
</dbReference>
<feature type="domain" description="FAD/NAD(P)-binding" evidence="5">
    <location>
        <begin position="5"/>
        <end position="296"/>
    </location>
</feature>
<dbReference type="Gene3D" id="3.50.50.60">
    <property type="entry name" value="FAD/NAD(P)-binding domain"/>
    <property type="match status" value="2"/>
</dbReference>
<evidence type="ECO:0000313" key="7">
    <source>
        <dbReference type="Proteomes" id="UP000244867"/>
    </source>
</evidence>
<dbReference type="Gene3D" id="3.30.390.30">
    <property type="match status" value="1"/>
</dbReference>
<dbReference type="InterPro" id="IPR023753">
    <property type="entry name" value="FAD/NAD-binding_dom"/>
</dbReference>
<dbReference type="OrthoDB" id="3568330at2"/>
<reference evidence="6 7" key="1">
    <citation type="submission" date="2018-03" db="EMBL/GenBank/DDBJ databases">
        <authorList>
            <person name="Keele B.F."/>
        </authorList>
    </citation>
    <scope>NUCLEOTIDE SEQUENCE [LARGE SCALE GENOMIC DNA]</scope>
    <source>
        <strain evidence="6 7">IB-3</strain>
    </source>
</reference>
<keyword evidence="3" id="KW-0274">FAD</keyword>
<dbReference type="Proteomes" id="UP000244867">
    <property type="component" value="Unassembled WGS sequence"/>
</dbReference>
<dbReference type="GO" id="GO:0016651">
    <property type="term" value="F:oxidoreductase activity, acting on NAD(P)H"/>
    <property type="evidence" value="ECO:0007669"/>
    <property type="project" value="TreeGrafter"/>
</dbReference>
<gene>
    <name evidence="6" type="ORF">C7S10_11700</name>
</gene>
<comment type="cofactor">
    <cofactor evidence="1">
        <name>FAD</name>
        <dbReference type="ChEBI" id="CHEBI:57692"/>
    </cofactor>
</comment>
<dbReference type="PRINTS" id="PR00411">
    <property type="entry name" value="PNDRDTASEI"/>
</dbReference>
<comment type="caution">
    <text evidence="6">The sequence shown here is derived from an EMBL/GenBank/DDBJ whole genome shotgun (WGS) entry which is preliminary data.</text>
</comment>
<name>A0A2R7YXD1_9ACTN</name>
<sequence length="384" mass="40825">MTEPIVIIGGGMAAGNAAVELRESGYDGGLVLFAGEPHPPYERPPLSKGFLAGESAAEDAYLKPREWYAEHDVDVRSGTVVESIDLDGHTVCTSRGDQSYDKLLIATGAQPRHLPISSTDRVEVVHLRSLDDSRHLQDRLSPGSRLLVVGGGWIGMEVAATARGRGVGVTLVEPAEQPLLGAMGAEVGQRLADVHRRHGVDLRTGTSLDQLDGSAAVLDDGTELEVDTVLVGIGAAPDDNLARSAGLDVDNGILVDAGLRTSHPDVFAAGDVANQAHPLLGERVRVEHWQNAVSQGKAAAHALLGESVSYDEIPMFFSDQYDLGLEYFGHPGSEGYDSVKIEDGSSGADSFVARWYRGDLLVAAMHVNEWDLSKDLAAEVRAAR</sequence>
<evidence type="ECO:0000313" key="6">
    <source>
        <dbReference type="EMBL" id="PUA81035.1"/>
    </source>
</evidence>
<keyword evidence="2" id="KW-0285">Flavoprotein</keyword>
<proteinExistence type="predicted"/>
<keyword evidence="7" id="KW-1185">Reference proteome</keyword>
<dbReference type="AlphaFoldDB" id="A0A2R7YXD1"/>
<protein>
    <submittedName>
        <fullName evidence="6">FAD-dependent oxidoreductase</fullName>
    </submittedName>
</protein>
<dbReference type="RefSeq" id="WP_108344603.1">
    <property type="nucleotide sequence ID" value="NZ_PYXZ01000004.1"/>
</dbReference>
<dbReference type="Pfam" id="PF07992">
    <property type="entry name" value="Pyr_redox_2"/>
    <property type="match status" value="1"/>
</dbReference>
<evidence type="ECO:0000256" key="2">
    <source>
        <dbReference type="ARBA" id="ARBA00022630"/>
    </source>
</evidence>
<evidence type="ECO:0000259" key="5">
    <source>
        <dbReference type="Pfam" id="PF07992"/>
    </source>
</evidence>